<keyword evidence="6" id="KW-0636">Prenylation</keyword>
<dbReference type="InterPro" id="IPR004827">
    <property type="entry name" value="bZIP"/>
</dbReference>
<evidence type="ECO:0000256" key="8">
    <source>
        <dbReference type="SAM" id="MobiDB-lite"/>
    </source>
</evidence>
<evidence type="ECO:0000259" key="10">
    <source>
        <dbReference type="PROSITE" id="PS50846"/>
    </source>
</evidence>
<evidence type="ECO:0000256" key="2">
    <source>
        <dbReference type="ARBA" id="ARBA00022481"/>
    </source>
</evidence>
<dbReference type="CDD" id="cd14686">
    <property type="entry name" value="bZIP"/>
    <property type="match status" value="1"/>
</dbReference>
<dbReference type="FunFam" id="3.30.70.100:FF:000035">
    <property type="entry name" value="Heavy metal-associated isoprenylated plant protein 26"/>
    <property type="match status" value="1"/>
</dbReference>
<evidence type="ECO:0000256" key="3">
    <source>
        <dbReference type="ARBA" id="ARBA00022539"/>
    </source>
</evidence>
<comment type="similarity">
    <text evidence="7">Belongs to the HIPP family.</text>
</comment>
<keyword evidence="2" id="KW-0488">Methylation</keyword>
<dbReference type="InterPro" id="IPR006121">
    <property type="entry name" value="HMA_dom"/>
</dbReference>
<dbReference type="GO" id="GO:0046872">
    <property type="term" value="F:metal ion binding"/>
    <property type="evidence" value="ECO:0007669"/>
    <property type="project" value="UniProtKB-KW"/>
</dbReference>
<dbReference type="OrthoDB" id="1905076at2759"/>
<dbReference type="PROSITE" id="PS50217">
    <property type="entry name" value="BZIP"/>
    <property type="match status" value="1"/>
</dbReference>
<dbReference type="PROSITE" id="PS50846">
    <property type="entry name" value="HMA_2"/>
    <property type="match status" value="1"/>
</dbReference>
<gene>
    <name evidence="11" type="ORF">CJ030_MR7G007533</name>
</gene>
<evidence type="ECO:0000313" key="11">
    <source>
        <dbReference type="EMBL" id="KAB1207534.1"/>
    </source>
</evidence>
<feature type="domain" description="BZIP" evidence="9">
    <location>
        <begin position="87"/>
        <end position="134"/>
    </location>
</feature>
<organism evidence="11 12">
    <name type="scientific">Morella rubra</name>
    <name type="common">Chinese bayberry</name>
    <dbReference type="NCBI Taxonomy" id="262757"/>
    <lineage>
        <taxon>Eukaryota</taxon>
        <taxon>Viridiplantae</taxon>
        <taxon>Streptophyta</taxon>
        <taxon>Embryophyta</taxon>
        <taxon>Tracheophyta</taxon>
        <taxon>Spermatophyta</taxon>
        <taxon>Magnoliopsida</taxon>
        <taxon>eudicotyledons</taxon>
        <taxon>Gunneridae</taxon>
        <taxon>Pentapetalae</taxon>
        <taxon>rosids</taxon>
        <taxon>fabids</taxon>
        <taxon>Fagales</taxon>
        <taxon>Myricaceae</taxon>
        <taxon>Morella</taxon>
    </lineage>
</organism>
<accession>A0A6A1V464</accession>
<reference evidence="11 12" key="1">
    <citation type="journal article" date="2019" name="Plant Biotechnol. J.">
        <title>The red bayberry genome and genetic basis of sex determination.</title>
        <authorList>
            <person name="Jia H.M."/>
            <person name="Jia H.J."/>
            <person name="Cai Q.L."/>
            <person name="Wang Y."/>
            <person name="Zhao H.B."/>
            <person name="Yang W.F."/>
            <person name="Wang G.Y."/>
            <person name="Li Y.H."/>
            <person name="Zhan D.L."/>
            <person name="Shen Y.T."/>
            <person name="Niu Q.F."/>
            <person name="Chang L."/>
            <person name="Qiu J."/>
            <person name="Zhao L."/>
            <person name="Xie H.B."/>
            <person name="Fu W.Y."/>
            <person name="Jin J."/>
            <person name="Li X.W."/>
            <person name="Jiao Y."/>
            <person name="Zhou C.C."/>
            <person name="Tu T."/>
            <person name="Chai C.Y."/>
            <person name="Gao J.L."/>
            <person name="Fan L.J."/>
            <person name="van de Weg E."/>
            <person name="Wang J.Y."/>
            <person name="Gao Z.S."/>
        </authorList>
    </citation>
    <scope>NUCLEOTIDE SEQUENCE [LARGE SCALE GENOMIC DNA]</scope>
    <source>
        <tissue evidence="11">Leaves</tissue>
    </source>
</reference>
<evidence type="ECO:0000259" key="9">
    <source>
        <dbReference type="PROSITE" id="PS50217"/>
    </source>
</evidence>
<sequence>MEDGELDFSNHEVFPSTNMGEVPSSCSMDSFFDELLKDSHACTHTHTCNPPGPDSSHTHTCFHVHTKILPAQSEEKISTDDSAESTEKKGKKRPLGNREAVRKYREKKKARAASLEDEVVRLRALNQQLLKRLQGQAALEAEIARLKCLLVDIRGRIEGEIGSFPYQKPVSANFPNPNMPGAYVMNPCNMQCGDQVYCLHPVVDGKSGEDASIDGQGFSGCEFENLQCLANQNSVSKELSGCGVGNLASNVNPSGTNKRKEFDAVVLESDTFRQSTWTMRLRLSWSLHADNKRLLTAKHPIETVEIKVKMDCEGCERKVKRAVEGMKGVNQVDVERKANKLTVIGYVEPSKVVARVAHRTGKKAEIWPYVPYGEVAHPYAQGVYDRKAPAGYVRNVEDPQMSQLGRASSLEVRYTTAFSDENPAACAVM</sequence>
<keyword evidence="12" id="KW-1185">Reference proteome</keyword>
<dbReference type="PANTHER" id="PTHR23334:SF49">
    <property type="entry name" value="BASIC LEUCINE ZIPPER 23"/>
    <property type="match status" value="1"/>
</dbReference>
<evidence type="ECO:0000256" key="7">
    <source>
        <dbReference type="ARBA" id="ARBA00024045"/>
    </source>
</evidence>
<comment type="caution">
    <text evidence="11">The sequence shown here is derived from an EMBL/GenBank/DDBJ whole genome shotgun (WGS) entry which is preliminary data.</text>
</comment>
<keyword evidence="5" id="KW-0472">Membrane</keyword>
<evidence type="ECO:0000313" key="12">
    <source>
        <dbReference type="Proteomes" id="UP000516437"/>
    </source>
</evidence>
<proteinExistence type="inferred from homology"/>
<dbReference type="Gene3D" id="1.20.5.170">
    <property type="match status" value="1"/>
</dbReference>
<dbReference type="GO" id="GO:0006351">
    <property type="term" value="P:DNA-templated transcription"/>
    <property type="evidence" value="ECO:0007669"/>
    <property type="project" value="InterPro"/>
</dbReference>
<keyword evidence="3" id="KW-0104">Cadmium</keyword>
<dbReference type="Pfam" id="PF07716">
    <property type="entry name" value="bZIP_2"/>
    <property type="match status" value="1"/>
</dbReference>
<dbReference type="AlphaFoldDB" id="A0A6A1V464"/>
<feature type="region of interest" description="Disordered" evidence="8">
    <location>
        <begin position="72"/>
        <end position="105"/>
    </location>
</feature>
<dbReference type="GO" id="GO:0016020">
    <property type="term" value="C:membrane"/>
    <property type="evidence" value="ECO:0007669"/>
    <property type="project" value="UniProtKB-SubCell"/>
</dbReference>
<dbReference type="InterPro" id="IPR036163">
    <property type="entry name" value="HMA_dom_sf"/>
</dbReference>
<protein>
    <submittedName>
        <fullName evidence="11">Heavy metal-associated isoprenylated plant protein 26</fullName>
    </submittedName>
</protein>
<dbReference type="Pfam" id="PF00403">
    <property type="entry name" value="HMA"/>
    <property type="match status" value="1"/>
</dbReference>
<keyword evidence="6" id="KW-0449">Lipoprotein</keyword>
<evidence type="ECO:0000256" key="6">
    <source>
        <dbReference type="ARBA" id="ARBA00023289"/>
    </source>
</evidence>
<keyword evidence="4" id="KW-0479">Metal-binding</keyword>
<evidence type="ECO:0000256" key="5">
    <source>
        <dbReference type="ARBA" id="ARBA00023136"/>
    </source>
</evidence>
<dbReference type="PANTHER" id="PTHR23334">
    <property type="entry name" value="CCAAT/ENHANCER BINDING PROTEIN"/>
    <property type="match status" value="1"/>
</dbReference>
<dbReference type="InterPro" id="IPR031106">
    <property type="entry name" value="C/EBP"/>
</dbReference>
<dbReference type="GO" id="GO:0006950">
    <property type="term" value="P:response to stress"/>
    <property type="evidence" value="ECO:0007669"/>
    <property type="project" value="UniProtKB-ARBA"/>
</dbReference>
<dbReference type="Proteomes" id="UP000516437">
    <property type="component" value="Chromosome 7"/>
</dbReference>
<dbReference type="EMBL" id="RXIC02000025">
    <property type="protein sequence ID" value="KAB1207534.1"/>
    <property type="molecule type" value="Genomic_DNA"/>
</dbReference>
<dbReference type="SUPFAM" id="SSF57959">
    <property type="entry name" value="Leucine zipper domain"/>
    <property type="match status" value="1"/>
</dbReference>
<dbReference type="SUPFAM" id="SSF55008">
    <property type="entry name" value="HMA, heavy metal-associated domain"/>
    <property type="match status" value="1"/>
</dbReference>
<dbReference type="GO" id="GO:0000981">
    <property type="term" value="F:DNA-binding transcription factor activity, RNA polymerase II-specific"/>
    <property type="evidence" value="ECO:0007669"/>
    <property type="project" value="TreeGrafter"/>
</dbReference>
<evidence type="ECO:0000256" key="4">
    <source>
        <dbReference type="ARBA" id="ARBA00022723"/>
    </source>
</evidence>
<feature type="domain" description="HMA" evidence="10">
    <location>
        <begin position="301"/>
        <end position="365"/>
    </location>
</feature>
<name>A0A6A1V464_9ROSI</name>
<evidence type="ECO:0000256" key="1">
    <source>
        <dbReference type="ARBA" id="ARBA00004370"/>
    </source>
</evidence>
<dbReference type="CDD" id="cd00371">
    <property type="entry name" value="HMA"/>
    <property type="match status" value="1"/>
</dbReference>
<feature type="region of interest" description="Disordered" evidence="8">
    <location>
        <begin position="1"/>
        <end position="20"/>
    </location>
</feature>
<dbReference type="InterPro" id="IPR046347">
    <property type="entry name" value="bZIP_sf"/>
</dbReference>
<dbReference type="SMART" id="SM00338">
    <property type="entry name" value="BRLZ"/>
    <property type="match status" value="1"/>
</dbReference>
<dbReference type="Gene3D" id="3.30.70.100">
    <property type="match status" value="1"/>
</dbReference>
<comment type="subcellular location">
    <subcellularLocation>
        <location evidence="1">Membrane</location>
    </subcellularLocation>
</comment>
<dbReference type="GO" id="GO:0000978">
    <property type="term" value="F:RNA polymerase II cis-regulatory region sequence-specific DNA binding"/>
    <property type="evidence" value="ECO:0007669"/>
    <property type="project" value="TreeGrafter"/>
</dbReference>